<protein>
    <recommendedName>
        <fullName evidence="3">LysM domain-containing protein</fullName>
    </recommendedName>
</protein>
<dbReference type="EMBL" id="JACHMH010000001">
    <property type="protein sequence ID" value="MBB4682083.1"/>
    <property type="molecule type" value="Genomic_DNA"/>
</dbReference>
<keyword evidence="2" id="KW-1185">Reference proteome</keyword>
<dbReference type="Proteomes" id="UP000533598">
    <property type="component" value="Unassembled WGS sequence"/>
</dbReference>
<evidence type="ECO:0008006" key="3">
    <source>
        <dbReference type="Google" id="ProtNLM"/>
    </source>
</evidence>
<name>A0A7W7CLQ4_9PSEU</name>
<evidence type="ECO:0000313" key="1">
    <source>
        <dbReference type="EMBL" id="MBB4682083.1"/>
    </source>
</evidence>
<reference evidence="1 2" key="1">
    <citation type="submission" date="2020-08" db="EMBL/GenBank/DDBJ databases">
        <title>Sequencing the genomes of 1000 actinobacteria strains.</title>
        <authorList>
            <person name="Klenk H.-P."/>
        </authorList>
    </citation>
    <scope>NUCLEOTIDE SEQUENCE [LARGE SCALE GENOMIC DNA]</scope>
    <source>
        <strain evidence="1 2">DSM 44230</strain>
    </source>
</reference>
<accession>A0A7W7CLQ4</accession>
<proteinExistence type="predicted"/>
<gene>
    <name evidence="1" type="ORF">HNR67_008201</name>
</gene>
<organism evidence="1 2">
    <name type="scientific">Crossiella cryophila</name>
    <dbReference type="NCBI Taxonomy" id="43355"/>
    <lineage>
        <taxon>Bacteria</taxon>
        <taxon>Bacillati</taxon>
        <taxon>Actinomycetota</taxon>
        <taxon>Actinomycetes</taxon>
        <taxon>Pseudonocardiales</taxon>
        <taxon>Pseudonocardiaceae</taxon>
        <taxon>Crossiella</taxon>
    </lineage>
</organism>
<sequence length="114" mass="12631">MTDPLEFLPDPTAYPRTSRYYGIPTAELVSGDGRRVPYLTRRLLPDPAGFAEIGEHVVREGERAELIAARQFGDAGQWWRIADANPVLDPRELAEPGRRLRITLPAGVPGPVLD</sequence>
<comment type="caution">
    <text evidence="1">The sequence shown here is derived from an EMBL/GenBank/DDBJ whole genome shotgun (WGS) entry which is preliminary data.</text>
</comment>
<evidence type="ECO:0000313" key="2">
    <source>
        <dbReference type="Proteomes" id="UP000533598"/>
    </source>
</evidence>
<dbReference type="RefSeq" id="WP_185009111.1">
    <property type="nucleotide sequence ID" value="NZ_BAAAUI010000061.1"/>
</dbReference>
<dbReference type="AlphaFoldDB" id="A0A7W7CLQ4"/>